<dbReference type="GeneID" id="66835049"/>
<proteinExistence type="predicted"/>
<dbReference type="InterPro" id="IPR038726">
    <property type="entry name" value="PDDEXK_AddAB-type"/>
</dbReference>
<evidence type="ECO:0000256" key="3">
    <source>
        <dbReference type="ARBA" id="ARBA00022806"/>
    </source>
</evidence>
<dbReference type="eggNOG" id="COG2887">
    <property type="taxonomic scope" value="Bacteria"/>
</dbReference>
<name>A0A098BW72_9NOCA</name>
<accession>A0A098BW72</accession>
<dbReference type="GO" id="GO:0004527">
    <property type="term" value="F:exonuclease activity"/>
    <property type="evidence" value="ECO:0007669"/>
    <property type="project" value="UniProtKB-KW"/>
</dbReference>
<feature type="domain" description="PD-(D/E)XK endonuclease-like" evidence="6">
    <location>
        <begin position="645"/>
        <end position="902"/>
    </location>
</feature>
<keyword evidence="2" id="KW-0227">DNA damage</keyword>
<organism evidence="7 8">
    <name type="scientific">Rhodococcus ruber</name>
    <dbReference type="NCBI Taxonomy" id="1830"/>
    <lineage>
        <taxon>Bacteria</taxon>
        <taxon>Bacillati</taxon>
        <taxon>Actinomycetota</taxon>
        <taxon>Actinomycetes</taxon>
        <taxon>Mycobacteriales</taxon>
        <taxon>Nocardiaceae</taxon>
        <taxon>Rhodococcus</taxon>
    </lineage>
</organism>
<keyword evidence="5" id="KW-0234">DNA repair</keyword>
<keyword evidence="3" id="KW-0347">Helicase</keyword>
<keyword evidence="1" id="KW-0540">Nuclease</keyword>
<keyword evidence="4 7" id="KW-0269">Exonuclease</keyword>
<dbReference type="GO" id="GO:0004386">
    <property type="term" value="F:helicase activity"/>
    <property type="evidence" value="ECO:0007669"/>
    <property type="project" value="UniProtKB-KW"/>
</dbReference>
<dbReference type="Pfam" id="PF12705">
    <property type="entry name" value="PDDEXK_1"/>
    <property type="match status" value="1"/>
</dbReference>
<dbReference type="InterPro" id="IPR011604">
    <property type="entry name" value="PDDEXK-like_dom_sf"/>
</dbReference>
<dbReference type="Proteomes" id="UP000042997">
    <property type="component" value="Unassembled WGS sequence"/>
</dbReference>
<protein>
    <submittedName>
        <fullName evidence="7">RecB family exonuclease</fullName>
    </submittedName>
</protein>
<evidence type="ECO:0000256" key="5">
    <source>
        <dbReference type="ARBA" id="ARBA00023204"/>
    </source>
</evidence>
<dbReference type="AlphaFoldDB" id="A0A098BW72"/>
<dbReference type="eggNOG" id="COG0210">
    <property type="taxonomic scope" value="Bacteria"/>
</dbReference>
<keyword evidence="3" id="KW-0547">Nucleotide-binding</keyword>
<sequence length="940" mass="102663">MIIDAYDRLSAAVADAKAGRPLAPVTVVVPGHGVGRDVTAHLARTGGLANTHVRTLEQFVEHLARPALAPRAPLRYPLLEAAVQKALLDDPGVFADVADQSATAESLAHASWQLCALDVPCPEDANPLVDGVFRIHRRCIAAHAHRFHVQHEAYTAARERLGEAGAIVVFLPCEEDPAARLFLEHLRDRTVTVDVEDEAAPPGTLVVHASDSDDEIRAVTRLVRRHLSNGVPGHRIGVFYAAEDPYLVLLHEHFGRAGIGFHGPEHRSVGDRAAARSLLRLLQLDLDAMPRRALLAILAEQAVYWRDDRGGVLGVRLAELLTCHEMPIVAGDDWHKLTTVESASPLFRTAEQLRGLIDALRGDLAAVVGADTWSDVATGLTGLLGRYFRPTAGDPDDLAVLHHIATGLGDLDSIAPPPSPERIVGAVAVRVQAHRRTVGTGGAGVTVGPIPIGSGRSLDVSIVVGGAEGLLPFVRRDDPLLPDAVTGFGQSDRLEVQYRQFLRTVAAGRHHRVLTFPRGSLRGGGERVPSRWVLPTLDALTGIRVGTTSWAKDTDRCDHVVIVPSFDAATQNSDPRIGTGAASATEWRLRALAAVPASRRSGLLDDAVVERGMQMRSDRLWGRFTRFNGNLASAADLLGVFDEPIAPTSLEAWVTSPYVFFIRKILHAEHLEDPDEVIGIDPLTRGSLIHEILNRYVAERISGSDGGRTRLREIAEHELCKARAAAPGWLPQLWERDSAAIRHDLESWHDHDAEDRADGWAPIGTEIEFGGADRPVEFDIGAATLMFRGTVDRIDRHRQGRLRVTDYKTGGTGDYESLTADAPTAGRTRYQLPVYGVFARATADVDDPVEVRYWFITERYRFAAIGYTMTGDVFATVRDDLAFVHRAISAGQFPPRPGKRYCYTTNVIGRLGMQRWWQVLRDDPQLAEFAAVHADESEAM</sequence>
<dbReference type="SUPFAM" id="SSF52540">
    <property type="entry name" value="P-loop containing nucleoside triphosphate hydrolases"/>
    <property type="match status" value="1"/>
</dbReference>
<evidence type="ECO:0000313" key="8">
    <source>
        <dbReference type="Proteomes" id="UP000042997"/>
    </source>
</evidence>
<gene>
    <name evidence="7" type="ORF">RHRU231_960004</name>
</gene>
<evidence type="ECO:0000256" key="2">
    <source>
        <dbReference type="ARBA" id="ARBA00022763"/>
    </source>
</evidence>
<keyword evidence="4 7" id="KW-0378">Hydrolase</keyword>
<evidence type="ECO:0000313" key="7">
    <source>
        <dbReference type="EMBL" id="CDZ92475.1"/>
    </source>
</evidence>
<reference evidence="7 8" key="1">
    <citation type="journal article" date="2014" name="Genome Announc.">
        <title>Draft Genome Sequence of Propane- and Butane-Oxidizing Actinobacterium Rhodococcus ruber IEGM 231.</title>
        <authorList>
            <person name="Ivshina I.B."/>
            <person name="Kuyukina M.S."/>
            <person name="Krivoruchko A.V."/>
            <person name="Barbe V."/>
            <person name="Fischer C."/>
        </authorList>
    </citation>
    <scope>NUCLEOTIDE SEQUENCE [LARGE SCALE GENOMIC DNA]</scope>
</reference>
<keyword evidence="3" id="KW-0067">ATP-binding</keyword>
<dbReference type="Gene3D" id="3.90.320.10">
    <property type="match status" value="1"/>
</dbReference>
<dbReference type="RefSeq" id="WP_048773060.1">
    <property type="nucleotide sequence ID" value="NZ_CP029146.1"/>
</dbReference>
<dbReference type="EMBL" id="CCSD01000112">
    <property type="protein sequence ID" value="CDZ92475.1"/>
    <property type="molecule type" value="Genomic_DNA"/>
</dbReference>
<evidence type="ECO:0000259" key="6">
    <source>
        <dbReference type="Pfam" id="PF12705"/>
    </source>
</evidence>
<evidence type="ECO:0000256" key="1">
    <source>
        <dbReference type="ARBA" id="ARBA00022722"/>
    </source>
</evidence>
<dbReference type="InterPro" id="IPR027417">
    <property type="entry name" value="P-loop_NTPase"/>
</dbReference>
<dbReference type="GO" id="GO:0006281">
    <property type="term" value="P:DNA repair"/>
    <property type="evidence" value="ECO:0007669"/>
    <property type="project" value="UniProtKB-KW"/>
</dbReference>
<evidence type="ECO:0000256" key="4">
    <source>
        <dbReference type="ARBA" id="ARBA00022839"/>
    </source>
</evidence>